<dbReference type="EMBL" id="LGRX02024700">
    <property type="protein sequence ID" value="KAK3253657.1"/>
    <property type="molecule type" value="Genomic_DNA"/>
</dbReference>
<keyword evidence="2" id="KW-0472">Membrane</keyword>
<organism evidence="3 4">
    <name type="scientific">Cymbomonas tetramitiformis</name>
    <dbReference type="NCBI Taxonomy" id="36881"/>
    <lineage>
        <taxon>Eukaryota</taxon>
        <taxon>Viridiplantae</taxon>
        <taxon>Chlorophyta</taxon>
        <taxon>Pyramimonadophyceae</taxon>
        <taxon>Pyramimonadales</taxon>
        <taxon>Pyramimonadaceae</taxon>
        <taxon>Cymbomonas</taxon>
    </lineage>
</organism>
<keyword evidence="2" id="KW-0812">Transmembrane</keyword>
<keyword evidence="4" id="KW-1185">Reference proteome</keyword>
<sequence>MTPLICGSESRHPAAVPHLAEICALWTGVVPQPSSARAVCLNWQGGGVAMVPSAQNESGLQSTVIGVRVTIDSNVAEQFAGGGMSCSQDSYVELRQSTVSNNMAAFGNGGGIYAINSTLIVRDNRFGPAYFRVWLLAYLRYGYLEYFQVIGQLGDIFSLDIIPSVMMQFTANLYVFALDLSTTVNSVCFTYHFVPMMEVSPFWTRFSQAVATPWLLCLLPGCIFKIHEWHCNHADPDLTPSERQRRTSKRFNRYLGLVFFLLTLLHPSVATTVMLIFNCEKMYYEEDAPQEWLQHGLTVECSGPTWILGVTMTVITTGVYLIGLPVGIFLYMRRARGFVKCRIRHVDACQNKGWVLSRSYTFASGLRTSAEKLEHASDDAVAPSKDDARHMDVLISAALLGQQTAVLAAAEKEDIELLGTIPADSTRAFAPRDSSSPEKLLVEVSNVKSDGEQVFAQPSKLPASEDEEILDPRIHIVQTDDGRELHVQVYHKPDKGNDGVVTYVPVTWLDSETVRRVRLREPGGCHPKTAHDTALALGLSHRQRSKRLALPSGLDSAACDSSFWQTRLLRVSSGGMPEDRRKPAVCGMRPSSGC</sequence>
<evidence type="ECO:0000313" key="4">
    <source>
        <dbReference type="Proteomes" id="UP001190700"/>
    </source>
</evidence>
<gene>
    <name evidence="3" type="ORF">CYMTET_37097</name>
</gene>
<feature type="transmembrane region" description="Helical" evidence="2">
    <location>
        <begin position="254"/>
        <end position="277"/>
    </location>
</feature>
<proteinExistence type="predicted"/>
<dbReference type="AlphaFoldDB" id="A0AAE0F6Z8"/>
<evidence type="ECO:0000256" key="1">
    <source>
        <dbReference type="SAM" id="MobiDB-lite"/>
    </source>
</evidence>
<dbReference type="Proteomes" id="UP001190700">
    <property type="component" value="Unassembled WGS sequence"/>
</dbReference>
<feature type="transmembrane region" description="Helical" evidence="2">
    <location>
        <begin position="306"/>
        <end position="332"/>
    </location>
</feature>
<evidence type="ECO:0000313" key="3">
    <source>
        <dbReference type="EMBL" id="KAK3253657.1"/>
    </source>
</evidence>
<name>A0AAE0F6Z8_9CHLO</name>
<protein>
    <submittedName>
        <fullName evidence="3">Uncharacterized protein</fullName>
    </submittedName>
</protein>
<evidence type="ECO:0000256" key="2">
    <source>
        <dbReference type="SAM" id="Phobius"/>
    </source>
</evidence>
<feature type="transmembrane region" description="Helical" evidence="2">
    <location>
        <begin position="173"/>
        <end position="194"/>
    </location>
</feature>
<accession>A0AAE0F6Z8</accession>
<comment type="caution">
    <text evidence="3">The sequence shown here is derived from an EMBL/GenBank/DDBJ whole genome shotgun (WGS) entry which is preliminary data.</text>
</comment>
<feature type="region of interest" description="Disordered" evidence="1">
    <location>
        <begin position="574"/>
        <end position="594"/>
    </location>
</feature>
<keyword evidence="2" id="KW-1133">Transmembrane helix</keyword>
<reference evidence="3 4" key="1">
    <citation type="journal article" date="2015" name="Genome Biol. Evol.">
        <title>Comparative Genomics of a Bacterivorous Green Alga Reveals Evolutionary Causalities and Consequences of Phago-Mixotrophic Mode of Nutrition.</title>
        <authorList>
            <person name="Burns J.A."/>
            <person name="Paasch A."/>
            <person name="Narechania A."/>
            <person name="Kim E."/>
        </authorList>
    </citation>
    <scope>NUCLEOTIDE SEQUENCE [LARGE SCALE GENOMIC DNA]</scope>
    <source>
        <strain evidence="3 4">PLY_AMNH</strain>
    </source>
</reference>